<sequence>MPSAMPHTTMGETNGVSSHPGYPVTNGLHGINGVKQTVVFKAEESHGLSEKMDIDATPRTVPGAYVPQFKGASRTLILERIRGRSATPSETINLIDKSPSETSLGATLVLPESSLSPRDLLSLRASSTHQRLSLKRKRAEPAPPSSTTTTTATSTTSTTSTTEASPTPKEFTSQTTLPLPTPKHAIYPQYYHPSPNSPLAPTPPPTCSKCAGRSTPGNILVACAKCPVSVHQQCSIPPVDDFRARDGSFVCRECLLHEEGLGKKPRRQLAAAQQEDLERMRQRRLEALPPGVVPAKPSLVGFRGGDASSAARSQYFSEIQPTDLLNIISFCNQLKPQLLVDLLVSISKRHPDLPIFDSPDWASHLPPLPPHYHSPSHHRPRVIPSSSKSHINSNRPRPREGKTKQRSSKAGGTKKMPKPPTRIREVPIEASQPAEEEVVEDVLPPTWKPAGQGVYATLPPETEDRNFMMDANDEESFSHFMVDKSGHQIIEPV</sequence>
<dbReference type="InterPro" id="IPR013083">
    <property type="entry name" value="Znf_RING/FYVE/PHD"/>
</dbReference>
<feature type="region of interest" description="Disordered" evidence="4">
    <location>
        <begin position="367"/>
        <end position="440"/>
    </location>
</feature>
<feature type="region of interest" description="Disordered" evidence="4">
    <location>
        <begin position="123"/>
        <end position="204"/>
    </location>
</feature>
<dbReference type="Gene3D" id="3.30.40.10">
    <property type="entry name" value="Zinc/RING finger domain, C3HC4 (zinc finger)"/>
    <property type="match status" value="1"/>
</dbReference>
<organism evidence="6 7">
    <name type="scientific">Sarocladium strictum</name>
    <name type="common">Black bundle disease fungus</name>
    <name type="synonym">Acremonium strictum</name>
    <dbReference type="NCBI Taxonomy" id="5046"/>
    <lineage>
        <taxon>Eukaryota</taxon>
        <taxon>Fungi</taxon>
        <taxon>Dikarya</taxon>
        <taxon>Ascomycota</taxon>
        <taxon>Pezizomycotina</taxon>
        <taxon>Sordariomycetes</taxon>
        <taxon>Hypocreomycetidae</taxon>
        <taxon>Hypocreales</taxon>
        <taxon>Sarocladiaceae</taxon>
        <taxon>Sarocladium</taxon>
    </lineage>
</organism>
<evidence type="ECO:0000256" key="2">
    <source>
        <dbReference type="ARBA" id="ARBA00022771"/>
    </source>
</evidence>
<dbReference type="SMART" id="SM00249">
    <property type="entry name" value="PHD"/>
    <property type="match status" value="1"/>
</dbReference>
<gene>
    <name evidence="6" type="ORF">NLU13_2033</name>
</gene>
<reference evidence="6" key="1">
    <citation type="submission" date="2022-10" db="EMBL/GenBank/DDBJ databases">
        <title>Determination and structural analysis of whole genome sequence of Sarocladium strictum F4-1.</title>
        <authorList>
            <person name="Hu L."/>
            <person name="Jiang Y."/>
        </authorList>
    </citation>
    <scope>NUCLEOTIDE SEQUENCE</scope>
    <source>
        <strain evidence="6">F4-1</strain>
    </source>
</reference>
<evidence type="ECO:0000259" key="5">
    <source>
        <dbReference type="SMART" id="SM00249"/>
    </source>
</evidence>
<feature type="compositionally biased region" description="Polar residues" evidence="4">
    <location>
        <begin position="384"/>
        <end position="395"/>
    </location>
</feature>
<feature type="compositionally biased region" description="Low complexity" evidence="4">
    <location>
        <begin position="145"/>
        <end position="168"/>
    </location>
</feature>
<evidence type="ECO:0000313" key="6">
    <source>
        <dbReference type="EMBL" id="KAK0392538.1"/>
    </source>
</evidence>
<dbReference type="SUPFAM" id="SSF57903">
    <property type="entry name" value="FYVE/PHD zinc finger"/>
    <property type="match status" value="1"/>
</dbReference>
<accession>A0AA39LCS7</accession>
<protein>
    <recommendedName>
        <fullName evidence="5">Zinc finger PHD-type domain-containing protein</fullName>
    </recommendedName>
</protein>
<keyword evidence="1" id="KW-0479">Metal-binding</keyword>
<evidence type="ECO:0000256" key="4">
    <source>
        <dbReference type="SAM" id="MobiDB-lite"/>
    </source>
</evidence>
<dbReference type="InterPro" id="IPR011011">
    <property type="entry name" value="Znf_FYVE_PHD"/>
</dbReference>
<evidence type="ECO:0000313" key="7">
    <source>
        <dbReference type="Proteomes" id="UP001175261"/>
    </source>
</evidence>
<comment type="caution">
    <text evidence="6">The sequence shown here is derived from an EMBL/GenBank/DDBJ whole genome shotgun (WGS) entry which is preliminary data.</text>
</comment>
<keyword evidence="3" id="KW-0862">Zinc</keyword>
<dbReference type="EMBL" id="JAPDFR010000001">
    <property type="protein sequence ID" value="KAK0392538.1"/>
    <property type="molecule type" value="Genomic_DNA"/>
</dbReference>
<name>A0AA39LCS7_SARSR</name>
<proteinExistence type="predicted"/>
<keyword evidence="7" id="KW-1185">Reference proteome</keyword>
<dbReference type="AlphaFoldDB" id="A0AA39LCS7"/>
<evidence type="ECO:0000256" key="1">
    <source>
        <dbReference type="ARBA" id="ARBA00022723"/>
    </source>
</evidence>
<dbReference type="InterPro" id="IPR019787">
    <property type="entry name" value="Znf_PHD-finger"/>
</dbReference>
<feature type="domain" description="Zinc finger PHD-type" evidence="5">
    <location>
        <begin position="206"/>
        <end position="255"/>
    </location>
</feature>
<dbReference type="Pfam" id="PF00628">
    <property type="entry name" value="PHD"/>
    <property type="match status" value="1"/>
</dbReference>
<evidence type="ECO:0000256" key="3">
    <source>
        <dbReference type="ARBA" id="ARBA00022833"/>
    </source>
</evidence>
<feature type="compositionally biased region" description="Pro residues" evidence="4">
    <location>
        <begin position="195"/>
        <end position="204"/>
    </location>
</feature>
<dbReference type="InterPro" id="IPR001965">
    <property type="entry name" value="Znf_PHD"/>
</dbReference>
<dbReference type="Proteomes" id="UP001175261">
    <property type="component" value="Unassembled WGS sequence"/>
</dbReference>
<feature type="region of interest" description="Disordered" evidence="4">
    <location>
        <begin position="1"/>
        <end position="28"/>
    </location>
</feature>
<keyword evidence="2" id="KW-0863">Zinc-finger</keyword>
<dbReference type="GO" id="GO:0008270">
    <property type="term" value="F:zinc ion binding"/>
    <property type="evidence" value="ECO:0007669"/>
    <property type="project" value="UniProtKB-KW"/>
</dbReference>